<accession>A0A1E7F4H4</accession>
<dbReference type="OrthoDB" id="10402198at2759"/>
<keyword evidence="3" id="KW-1185">Reference proteome</keyword>
<organism evidence="2 3">
    <name type="scientific">Fragilariopsis cylindrus CCMP1102</name>
    <dbReference type="NCBI Taxonomy" id="635003"/>
    <lineage>
        <taxon>Eukaryota</taxon>
        <taxon>Sar</taxon>
        <taxon>Stramenopiles</taxon>
        <taxon>Ochrophyta</taxon>
        <taxon>Bacillariophyta</taxon>
        <taxon>Bacillariophyceae</taxon>
        <taxon>Bacillariophycidae</taxon>
        <taxon>Bacillariales</taxon>
        <taxon>Bacillariaceae</taxon>
        <taxon>Fragilariopsis</taxon>
    </lineage>
</organism>
<feature type="region of interest" description="Disordered" evidence="1">
    <location>
        <begin position="109"/>
        <end position="161"/>
    </location>
</feature>
<reference evidence="2 3" key="1">
    <citation type="submission" date="2016-09" db="EMBL/GenBank/DDBJ databases">
        <title>Extensive genetic diversity and differential bi-allelic expression allows diatom success in the polar Southern Ocean.</title>
        <authorList>
            <consortium name="DOE Joint Genome Institute"/>
            <person name="Mock T."/>
            <person name="Otillar R.P."/>
            <person name="Strauss J."/>
            <person name="Dupont C."/>
            <person name="Frickenhaus S."/>
            <person name="Maumus F."/>
            <person name="Mcmullan M."/>
            <person name="Sanges R."/>
            <person name="Schmutz J."/>
            <person name="Toseland A."/>
            <person name="Valas R."/>
            <person name="Veluchamy A."/>
            <person name="Ward B.J."/>
            <person name="Allen A."/>
            <person name="Barry K."/>
            <person name="Falciatore A."/>
            <person name="Ferrante M."/>
            <person name="Fortunato A.E."/>
            <person name="Gloeckner G."/>
            <person name="Gruber A."/>
            <person name="Hipkin R."/>
            <person name="Janech M."/>
            <person name="Kroth P."/>
            <person name="Leese F."/>
            <person name="Lindquist E."/>
            <person name="Lyon B.R."/>
            <person name="Martin J."/>
            <person name="Mayer C."/>
            <person name="Parker M."/>
            <person name="Quesneville H."/>
            <person name="Raymond J."/>
            <person name="Uhlig C."/>
            <person name="Valentin K.U."/>
            <person name="Worden A.Z."/>
            <person name="Armbrust E.V."/>
            <person name="Bowler C."/>
            <person name="Green B."/>
            <person name="Moulton V."/>
            <person name="Van Oosterhout C."/>
            <person name="Grigoriev I."/>
        </authorList>
    </citation>
    <scope>NUCLEOTIDE SEQUENCE [LARGE SCALE GENOMIC DNA]</scope>
    <source>
        <strain evidence="2 3">CCMP1102</strain>
    </source>
</reference>
<dbReference type="Proteomes" id="UP000095751">
    <property type="component" value="Unassembled WGS sequence"/>
</dbReference>
<dbReference type="AlphaFoldDB" id="A0A1E7F4H4"/>
<feature type="region of interest" description="Disordered" evidence="1">
    <location>
        <begin position="39"/>
        <end position="73"/>
    </location>
</feature>
<protein>
    <submittedName>
        <fullName evidence="2">Uncharacterized protein</fullName>
    </submittedName>
</protein>
<name>A0A1E7F4H4_9STRA</name>
<feature type="compositionally biased region" description="Basic residues" evidence="1">
    <location>
        <begin position="145"/>
        <end position="159"/>
    </location>
</feature>
<dbReference type="InParanoid" id="A0A1E7F4H4"/>
<evidence type="ECO:0000313" key="3">
    <source>
        <dbReference type="Proteomes" id="UP000095751"/>
    </source>
</evidence>
<evidence type="ECO:0000313" key="2">
    <source>
        <dbReference type="EMBL" id="OEU13024.1"/>
    </source>
</evidence>
<sequence>MRGRPPESNSKVGHVTWEEEFSCFVGSCGYYWHGHKFGGWQNEPPDPKRKRPASSGGDGSGNGDRVCRGRRPNGNERIGVIVTYNIEHDCYQTEKEYYWHGTYNGGWKKNAPGVDSDVESEAENEEEEKKEDDPNVDVVVVDRPSKKKRKGNTKGRPPRKQIAEETIEYDAYKLCWTTTREGGLYWHGTYKGGWKDYPPKTTY</sequence>
<evidence type="ECO:0000256" key="1">
    <source>
        <dbReference type="SAM" id="MobiDB-lite"/>
    </source>
</evidence>
<dbReference type="EMBL" id="KV784363">
    <property type="protein sequence ID" value="OEU13024.1"/>
    <property type="molecule type" value="Genomic_DNA"/>
</dbReference>
<feature type="compositionally biased region" description="Acidic residues" evidence="1">
    <location>
        <begin position="116"/>
        <end position="130"/>
    </location>
</feature>
<proteinExistence type="predicted"/>
<dbReference type="KEGG" id="fcy:FRACYDRAFT_270333"/>
<gene>
    <name evidence="2" type="ORF">FRACYDRAFT_270333</name>
</gene>